<accession>I0YZE4</accession>
<evidence type="ECO:0000256" key="6">
    <source>
        <dbReference type="ARBA" id="ARBA00022606"/>
    </source>
</evidence>
<evidence type="ECO:0000256" key="3">
    <source>
        <dbReference type="ARBA" id="ARBA00012513"/>
    </source>
</evidence>
<dbReference type="Pfam" id="PF13426">
    <property type="entry name" value="PAS_9"/>
    <property type="match status" value="2"/>
</dbReference>
<dbReference type="SUPFAM" id="SSF55785">
    <property type="entry name" value="PYP-like sensor domain (PAS domain)"/>
    <property type="match status" value="2"/>
</dbReference>
<dbReference type="CDD" id="cd00130">
    <property type="entry name" value="PAS"/>
    <property type="match status" value="2"/>
</dbReference>
<evidence type="ECO:0000256" key="1">
    <source>
        <dbReference type="ARBA" id="ARBA00001917"/>
    </source>
</evidence>
<dbReference type="PROSITE" id="PS50112">
    <property type="entry name" value="PAS"/>
    <property type="match status" value="1"/>
</dbReference>
<dbReference type="InterPro" id="IPR000700">
    <property type="entry name" value="PAS-assoc_C"/>
</dbReference>
<name>I0YZE4_COCSC</name>
<dbReference type="SMART" id="SM00086">
    <property type="entry name" value="PAC"/>
    <property type="match status" value="2"/>
</dbReference>
<dbReference type="GO" id="GO:0004674">
    <property type="term" value="F:protein serine/threonine kinase activity"/>
    <property type="evidence" value="ECO:0007669"/>
    <property type="project" value="UniProtKB-KW"/>
</dbReference>
<dbReference type="InterPro" id="IPR011009">
    <property type="entry name" value="Kinase-like_dom_sf"/>
</dbReference>
<dbReference type="eggNOG" id="ENOG502QPPH">
    <property type="taxonomic scope" value="Eukaryota"/>
</dbReference>
<evidence type="ECO:0000256" key="2">
    <source>
        <dbReference type="ARBA" id="ARBA00009903"/>
    </source>
</evidence>
<dbReference type="NCBIfam" id="TIGR00229">
    <property type="entry name" value="sensory_box"/>
    <property type="match status" value="2"/>
</dbReference>
<evidence type="ECO:0000313" key="16">
    <source>
        <dbReference type="EMBL" id="EIE23763.1"/>
    </source>
</evidence>
<keyword evidence="5" id="KW-0157">Chromophore</keyword>
<dbReference type="PANTHER" id="PTHR45637">
    <property type="entry name" value="FLIPPASE KINASE 1-RELATED"/>
    <property type="match status" value="1"/>
</dbReference>
<keyword evidence="6" id="KW-0716">Sensory transduction</keyword>
<dbReference type="Pfam" id="PF00069">
    <property type="entry name" value="Pkinase"/>
    <property type="match status" value="1"/>
</dbReference>
<dbReference type="InterPro" id="IPR000014">
    <property type="entry name" value="PAS"/>
</dbReference>
<dbReference type="PROSITE" id="PS51285">
    <property type="entry name" value="AGC_KINASE_CTER"/>
    <property type="match status" value="1"/>
</dbReference>
<dbReference type="SMART" id="SM00091">
    <property type="entry name" value="PAS"/>
    <property type="match status" value="2"/>
</dbReference>
<keyword evidence="16" id="KW-0675">Receptor</keyword>
<dbReference type="InterPro" id="IPR000961">
    <property type="entry name" value="AGC-kinase_C"/>
</dbReference>
<dbReference type="OrthoDB" id="432483at2759"/>
<protein>
    <recommendedName>
        <fullName evidence="3">non-specific serine/threonine protein kinase</fullName>
        <ecNumber evidence="3">2.7.11.1</ecNumber>
    </recommendedName>
</protein>
<dbReference type="GO" id="GO:0009882">
    <property type="term" value="F:blue light photoreceptor activity"/>
    <property type="evidence" value="ECO:0007669"/>
    <property type="project" value="UniProtKB-ARBA"/>
</dbReference>
<dbReference type="Gene3D" id="1.10.510.10">
    <property type="entry name" value="Transferase(Phosphotransferase) domain 1"/>
    <property type="match status" value="1"/>
</dbReference>
<evidence type="ECO:0000256" key="9">
    <source>
        <dbReference type="ARBA" id="ARBA00022777"/>
    </source>
</evidence>
<keyword evidence="9" id="KW-0418">Kinase</keyword>
<evidence type="ECO:0000256" key="5">
    <source>
        <dbReference type="ARBA" id="ARBA00022543"/>
    </source>
</evidence>
<feature type="domain" description="PAS" evidence="13">
    <location>
        <begin position="31"/>
        <end position="104"/>
    </location>
</feature>
<dbReference type="AlphaFoldDB" id="I0YZE4"/>
<dbReference type="SUPFAM" id="SSF56112">
    <property type="entry name" value="Protein kinase-like (PK-like)"/>
    <property type="match status" value="1"/>
</dbReference>
<dbReference type="Gene3D" id="3.30.450.20">
    <property type="entry name" value="PAS domain"/>
    <property type="match status" value="2"/>
</dbReference>
<dbReference type="InterPro" id="IPR000719">
    <property type="entry name" value="Prot_kinase_dom"/>
</dbReference>
<dbReference type="PROSITE" id="PS50113">
    <property type="entry name" value="PAC"/>
    <property type="match status" value="2"/>
</dbReference>
<dbReference type="SMART" id="SM00220">
    <property type="entry name" value="S_TKc"/>
    <property type="match status" value="1"/>
</dbReference>
<feature type="region of interest" description="Disordered" evidence="11">
    <location>
        <begin position="224"/>
        <end position="260"/>
    </location>
</feature>
<dbReference type="Proteomes" id="UP000007264">
    <property type="component" value="Unassembled WGS sequence"/>
</dbReference>
<dbReference type="EC" id="2.7.11.1" evidence="3"/>
<comment type="caution">
    <text evidence="16">The sequence shown here is derived from an EMBL/GenBank/DDBJ whole genome shotgun (WGS) entry which is preliminary data.</text>
</comment>
<dbReference type="InterPro" id="IPR035965">
    <property type="entry name" value="PAS-like_dom_sf"/>
</dbReference>
<dbReference type="InterPro" id="IPR008271">
    <property type="entry name" value="Ser/Thr_kinase_AS"/>
</dbReference>
<dbReference type="GO" id="GO:0005524">
    <property type="term" value="F:ATP binding"/>
    <property type="evidence" value="ECO:0007669"/>
    <property type="project" value="UniProtKB-KW"/>
</dbReference>
<feature type="domain" description="AGC-kinase C-terminal" evidence="15">
    <location>
        <begin position="765"/>
        <end position="803"/>
    </location>
</feature>
<reference evidence="16 17" key="1">
    <citation type="journal article" date="2012" name="Genome Biol.">
        <title>The genome of the polar eukaryotic microalga coccomyxa subellipsoidea reveals traits of cold adaptation.</title>
        <authorList>
            <person name="Blanc G."/>
            <person name="Agarkova I."/>
            <person name="Grimwood J."/>
            <person name="Kuo A."/>
            <person name="Brueggeman A."/>
            <person name="Dunigan D."/>
            <person name="Gurnon J."/>
            <person name="Ladunga I."/>
            <person name="Lindquist E."/>
            <person name="Lucas S."/>
            <person name="Pangilinan J."/>
            <person name="Proschold T."/>
            <person name="Salamov A."/>
            <person name="Schmutz J."/>
            <person name="Weeks D."/>
            <person name="Yamada T."/>
            <person name="Claverie J.M."/>
            <person name="Grigoriev I."/>
            <person name="Van Etten J."/>
            <person name="Lomsadze A."/>
            <person name="Borodovsky M."/>
        </authorList>
    </citation>
    <scope>NUCLEOTIDE SEQUENCE [LARGE SCALE GENOMIC DNA]</scope>
    <source>
        <strain evidence="16 17">C-169</strain>
    </source>
</reference>
<evidence type="ECO:0000256" key="10">
    <source>
        <dbReference type="ARBA" id="ARBA00022840"/>
    </source>
</evidence>
<feature type="compositionally biased region" description="Basic and acidic residues" evidence="11">
    <location>
        <begin position="10"/>
        <end position="21"/>
    </location>
</feature>
<sequence>MPAQTGQAEKQQKDVQLHPELQRPGQKVPGPAPQLTKVLAGLRHTFVVADATLPDCPLVFASEGFLSMTGYSAEEVLGHNCRFLQGEGTDPKEVAIIRDAVKKGEGCSVRLLNYRRDGTPFWNLLTMTPIKTEDGKVSKFVGVQVDVTSKTEGRAFSDATGVPLLVKYDTRLRENVAKNIVQDVTLQVQEAEEEDSGAASEAARVSSLKGFNKLWHKMGNKVTRPQCLGGPPSAPLGDPKAQASAHDPQLQKQGERVGKKMTAPKTFPRVAMDLATTVERIQQNFCICDPNLPDNPIVFASDGFLEMSQYDRFEVLGRNCRFLQGPDTDPKAISIIRDAIKSQSEATVRILNYRKSGQPFWNMLTIAPMADVDGTSRFFIGVQVDVTAEDVPMTGGIPQVDAKAVKAADPMGSVLGMAQRQMGAGWAVHDPWAAIHAGVASLKPHKAQEKVWAALRENDRKNGRLALSQFRRLKQLGTGDVGLVDMVELQDGSGRYAMKTLEKAEMLERNKVMRVLTEAKILSVVDHPFLASLYGTIVTDTHLHFLMQICEGGELYALLTSQPSKRFKESHVRFYTAEVLIALQYLHLMGFVYRDLKPENILLHSSGHILLTDFDLSFCQGSTKVKFEKKKNGHANSSQPGATQVSPAEEIMMIAVPEARANSFVGTEEYLAPEVINGVGHGAGVDWWSFGILIYELLYGFTPFRGKKRDETFNNILKRPLSFPELPEVSDECKDLISQLLERDPAKRLGAHAGAEEIKAHPFYESINWALLRNTRPPYIPRRSALRKANKPSPAAQAQFDDF</sequence>
<dbReference type="Gene3D" id="3.30.200.20">
    <property type="entry name" value="Phosphorylase Kinase, domain 1"/>
    <property type="match status" value="1"/>
</dbReference>
<dbReference type="EMBL" id="AGSI01000007">
    <property type="protein sequence ID" value="EIE23763.1"/>
    <property type="molecule type" value="Genomic_DNA"/>
</dbReference>
<proteinExistence type="inferred from homology"/>
<evidence type="ECO:0000313" key="17">
    <source>
        <dbReference type="Proteomes" id="UP000007264"/>
    </source>
</evidence>
<dbReference type="InterPro" id="IPR001610">
    <property type="entry name" value="PAC"/>
</dbReference>
<keyword evidence="17" id="KW-1185">Reference proteome</keyword>
<evidence type="ECO:0000256" key="8">
    <source>
        <dbReference type="ARBA" id="ARBA00022741"/>
    </source>
</evidence>
<evidence type="ECO:0000259" key="12">
    <source>
        <dbReference type="PROSITE" id="PS50011"/>
    </source>
</evidence>
<feature type="domain" description="PAC" evidence="14">
    <location>
        <begin position="105"/>
        <end position="159"/>
    </location>
</feature>
<dbReference type="PROSITE" id="PS50011">
    <property type="entry name" value="PROTEIN_KINASE_DOM"/>
    <property type="match status" value="1"/>
</dbReference>
<evidence type="ECO:0000259" key="15">
    <source>
        <dbReference type="PROSITE" id="PS51285"/>
    </source>
</evidence>
<dbReference type="PROSITE" id="PS00108">
    <property type="entry name" value="PROTEIN_KINASE_ST"/>
    <property type="match status" value="1"/>
</dbReference>
<keyword evidence="10" id="KW-0067">ATP-binding</keyword>
<evidence type="ECO:0000256" key="11">
    <source>
        <dbReference type="SAM" id="MobiDB-lite"/>
    </source>
</evidence>
<evidence type="ECO:0000256" key="4">
    <source>
        <dbReference type="ARBA" id="ARBA00022527"/>
    </source>
</evidence>
<comment type="similarity">
    <text evidence="2">Belongs to the protein kinase superfamily. AGC Ser/Thr protein kinase family.</text>
</comment>
<feature type="region of interest" description="Disordered" evidence="11">
    <location>
        <begin position="1"/>
        <end position="32"/>
    </location>
</feature>
<dbReference type="RefSeq" id="XP_005648307.1">
    <property type="nucleotide sequence ID" value="XM_005648250.1"/>
</dbReference>
<comment type="cofactor">
    <cofactor evidence="1">
        <name>FMN</name>
        <dbReference type="ChEBI" id="CHEBI:58210"/>
    </cofactor>
</comment>
<dbReference type="STRING" id="574566.I0YZE4"/>
<feature type="domain" description="PAC" evidence="14">
    <location>
        <begin position="344"/>
        <end position="398"/>
    </location>
</feature>
<keyword evidence="4" id="KW-0723">Serine/threonine-protein kinase</keyword>
<dbReference type="KEGG" id="csl:COCSUDRAFT_63287"/>
<dbReference type="CDD" id="cd05574">
    <property type="entry name" value="STKc_phototropin_like"/>
    <property type="match status" value="1"/>
</dbReference>
<keyword evidence="5" id="KW-0600">Photoreceptor protein</keyword>
<gene>
    <name evidence="16" type="ORF">COCSUDRAFT_63287</name>
</gene>
<evidence type="ECO:0000259" key="14">
    <source>
        <dbReference type="PROSITE" id="PS50113"/>
    </source>
</evidence>
<evidence type="ECO:0000259" key="13">
    <source>
        <dbReference type="PROSITE" id="PS50112"/>
    </source>
</evidence>
<dbReference type="GeneID" id="17041755"/>
<organism evidence="16 17">
    <name type="scientific">Coccomyxa subellipsoidea (strain C-169)</name>
    <name type="common">Green microalga</name>
    <dbReference type="NCBI Taxonomy" id="574566"/>
    <lineage>
        <taxon>Eukaryota</taxon>
        <taxon>Viridiplantae</taxon>
        <taxon>Chlorophyta</taxon>
        <taxon>core chlorophytes</taxon>
        <taxon>Trebouxiophyceae</taxon>
        <taxon>Trebouxiophyceae incertae sedis</taxon>
        <taxon>Coccomyxaceae</taxon>
        <taxon>Coccomyxa</taxon>
        <taxon>Coccomyxa subellipsoidea</taxon>
    </lineage>
</organism>
<keyword evidence="7" id="KW-0808">Transferase</keyword>
<keyword evidence="8" id="KW-0547">Nucleotide-binding</keyword>
<feature type="domain" description="Protein kinase" evidence="12">
    <location>
        <begin position="470"/>
        <end position="764"/>
    </location>
</feature>
<evidence type="ECO:0000256" key="7">
    <source>
        <dbReference type="ARBA" id="ARBA00022679"/>
    </source>
</evidence>